<gene>
    <name evidence="3" type="ORF">CRI78_25585</name>
</gene>
<evidence type="ECO:0000256" key="2">
    <source>
        <dbReference type="SAM" id="SignalP"/>
    </source>
</evidence>
<feature type="chain" id="PRO_5013015491" evidence="2">
    <location>
        <begin position="28"/>
        <end position="128"/>
    </location>
</feature>
<reference evidence="3 4" key="1">
    <citation type="submission" date="2017-10" db="EMBL/GenBank/DDBJ databases">
        <title>The new phylogeny of genus Mycobacterium.</title>
        <authorList>
            <person name="Tortoli E."/>
            <person name="Trovato A."/>
            <person name="Cirillo D.M."/>
        </authorList>
    </citation>
    <scope>NUCLEOTIDE SEQUENCE [LARGE SCALE GENOMIC DNA]</scope>
    <source>
        <strain evidence="3 4">IP141170001</strain>
    </source>
</reference>
<keyword evidence="2" id="KW-0732">Signal</keyword>
<feature type="region of interest" description="Disordered" evidence="1">
    <location>
        <begin position="82"/>
        <end position="128"/>
    </location>
</feature>
<dbReference type="Proteomes" id="UP000220340">
    <property type="component" value="Unassembled WGS sequence"/>
</dbReference>
<dbReference type="AlphaFoldDB" id="A0A2A7NMS8"/>
<dbReference type="EMBL" id="PDCR01000046">
    <property type="protein sequence ID" value="PEG51643.1"/>
    <property type="molecule type" value="Genomic_DNA"/>
</dbReference>
<organism evidence="3 4">
    <name type="scientific">Mycolicibacterium diernhoferi</name>
    <dbReference type="NCBI Taxonomy" id="1801"/>
    <lineage>
        <taxon>Bacteria</taxon>
        <taxon>Bacillati</taxon>
        <taxon>Actinomycetota</taxon>
        <taxon>Actinomycetes</taxon>
        <taxon>Mycobacteriales</taxon>
        <taxon>Mycobacteriaceae</taxon>
        <taxon>Mycolicibacterium</taxon>
    </lineage>
</organism>
<comment type="caution">
    <text evidence="3">The sequence shown here is derived from an EMBL/GenBank/DDBJ whole genome shotgun (WGS) entry which is preliminary data.</text>
</comment>
<dbReference type="OrthoDB" id="4641835at2"/>
<sequence length="128" mass="12397">MRLFTTLAIPVLIAAGLSVAPTPIAGADCTSAGGTTICSQGDVRGANTGSGPSGSAGPYAPYPCDYDDWYLCDNDWGWDVNLDVDANPGRPGGPGGPGGPDIGRPGGPGGPNIGGGRGGGGRGGGGRR</sequence>
<feature type="compositionally biased region" description="Gly residues" evidence="1">
    <location>
        <begin position="90"/>
        <end position="128"/>
    </location>
</feature>
<keyword evidence="4" id="KW-1185">Reference proteome</keyword>
<accession>A0A2A7NMS8</accession>
<evidence type="ECO:0000313" key="4">
    <source>
        <dbReference type="Proteomes" id="UP000220340"/>
    </source>
</evidence>
<name>A0A2A7NMS8_9MYCO</name>
<feature type="signal peptide" evidence="2">
    <location>
        <begin position="1"/>
        <end position="27"/>
    </location>
</feature>
<proteinExistence type="predicted"/>
<protein>
    <submittedName>
        <fullName evidence="3">Uncharacterized protein</fullName>
    </submittedName>
</protein>
<dbReference type="RefSeq" id="WP_097934174.1">
    <property type="nucleotide sequence ID" value="NZ_BAAATC010000011.1"/>
</dbReference>
<evidence type="ECO:0000313" key="3">
    <source>
        <dbReference type="EMBL" id="PEG51643.1"/>
    </source>
</evidence>
<evidence type="ECO:0000256" key="1">
    <source>
        <dbReference type="SAM" id="MobiDB-lite"/>
    </source>
</evidence>